<dbReference type="SUPFAM" id="SSF51161">
    <property type="entry name" value="Trimeric LpxA-like enzymes"/>
    <property type="match status" value="1"/>
</dbReference>
<dbReference type="GO" id="GO:0005829">
    <property type="term" value="C:cytosol"/>
    <property type="evidence" value="ECO:0007669"/>
    <property type="project" value="TreeGrafter"/>
</dbReference>
<dbReference type="AlphaFoldDB" id="A0A5C5YEM4"/>
<dbReference type="PANTHER" id="PTHR23416:SF23">
    <property type="entry name" value="ACETYLTRANSFERASE C18B11.09C-RELATED"/>
    <property type="match status" value="1"/>
</dbReference>
<dbReference type="CDD" id="cd05825">
    <property type="entry name" value="LbH_wcaF_like"/>
    <property type="match status" value="1"/>
</dbReference>
<evidence type="ECO:0000256" key="1">
    <source>
        <dbReference type="ARBA" id="ARBA00007274"/>
    </source>
</evidence>
<evidence type="ECO:0000256" key="2">
    <source>
        <dbReference type="ARBA" id="ARBA00022679"/>
    </source>
</evidence>
<keyword evidence="3" id="KW-0012">Acyltransferase</keyword>
<proteinExistence type="inferred from homology"/>
<organism evidence="3 4">
    <name type="scientific">Allorhodopirellula solitaria</name>
    <dbReference type="NCBI Taxonomy" id="2527987"/>
    <lineage>
        <taxon>Bacteria</taxon>
        <taxon>Pseudomonadati</taxon>
        <taxon>Planctomycetota</taxon>
        <taxon>Planctomycetia</taxon>
        <taxon>Pirellulales</taxon>
        <taxon>Pirellulaceae</taxon>
        <taxon>Allorhodopirellula</taxon>
    </lineage>
</organism>
<dbReference type="Gene3D" id="2.160.10.10">
    <property type="entry name" value="Hexapeptide repeat proteins"/>
    <property type="match status" value="1"/>
</dbReference>
<dbReference type="Proteomes" id="UP000318053">
    <property type="component" value="Unassembled WGS sequence"/>
</dbReference>
<gene>
    <name evidence="3" type="primary">lacA_1</name>
    <name evidence="3" type="ORF">CA85_13920</name>
</gene>
<protein>
    <submittedName>
        <fullName evidence="3">Galactoside O-acetyltransferase</fullName>
        <ecNumber evidence="3">2.3.1.18</ecNumber>
    </submittedName>
</protein>
<dbReference type="InterPro" id="IPR011004">
    <property type="entry name" value="Trimer_LpxA-like_sf"/>
</dbReference>
<evidence type="ECO:0000313" key="4">
    <source>
        <dbReference type="Proteomes" id="UP000318053"/>
    </source>
</evidence>
<comment type="caution">
    <text evidence="3">The sequence shown here is derived from an EMBL/GenBank/DDBJ whole genome shotgun (WGS) entry which is preliminary data.</text>
</comment>
<dbReference type="InterPro" id="IPR051159">
    <property type="entry name" value="Hexapeptide_acetyltransf"/>
</dbReference>
<dbReference type="GO" id="GO:0008870">
    <property type="term" value="F:galactoside O-acetyltransferase activity"/>
    <property type="evidence" value="ECO:0007669"/>
    <property type="project" value="UniProtKB-EC"/>
</dbReference>
<keyword evidence="4" id="KW-1185">Reference proteome</keyword>
<name>A0A5C5YEM4_9BACT</name>
<dbReference type="PANTHER" id="PTHR23416">
    <property type="entry name" value="SIALIC ACID SYNTHASE-RELATED"/>
    <property type="match status" value="1"/>
</dbReference>
<accession>A0A5C5YEM4</accession>
<reference evidence="3 4" key="1">
    <citation type="submission" date="2019-02" db="EMBL/GenBank/DDBJ databases">
        <title>Deep-cultivation of Planctomycetes and their phenomic and genomic characterization uncovers novel biology.</title>
        <authorList>
            <person name="Wiegand S."/>
            <person name="Jogler M."/>
            <person name="Boedeker C."/>
            <person name="Pinto D."/>
            <person name="Vollmers J."/>
            <person name="Rivas-Marin E."/>
            <person name="Kohn T."/>
            <person name="Peeters S.H."/>
            <person name="Heuer A."/>
            <person name="Rast P."/>
            <person name="Oberbeckmann S."/>
            <person name="Bunk B."/>
            <person name="Jeske O."/>
            <person name="Meyerdierks A."/>
            <person name="Storesund J.E."/>
            <person name="Kallscheuer N."/>
            <person name="Luecker S."/>
            <person name="Lage O.M."/>
            <person name="Pohl T."/>
            <person name="Merkel B.J."/>
            <person name="Hornburger P."/>
            <person name="Mueller R.-W."/>
            <person name="Bruemmer F."/>
            <person name="Labrenz M."/>
            <person name="Spormann A.M."/>
            <person name="Op Den Camp H."/>
            <person name="Overmann J."/>
            <person name="Amann R."/>
            <person name="Jetten M.S.M."/>
            <person name="Mascher T."/>
            <person name="Medema M.H."/>
            <person name="Devos D.P."/>
            <person name="Kaster A.-K."/>
            <person name="Ovreas L."/>
            <person name="Rohde M."/>
            <person name="Galperin M.Y."/>
            <person name="Jogler C."/>
        </authorList>
    </citation>
    <scope>NUCLEOTIDE SEQUENCE [LARGE SCALE GENOMIC DNA]</scope>
    <source>
        <strain evidence="3 4">CA85</strain>
    </source>
</reference>
<evidence type="ECO:0000313" key="3">
    <source>
        <dbReference type="EMBL" id="TWT72931.1"/>
    </source>
</evidence>
<comment type="similarity">
    <text evidence="1">Belongs to the transferase hexapeptide repeat family.</text>
</comment>
<keyword evidence="2 3" id="KW-0808">Transferase</keyword>
<sequence length="178" mass="19397">MSIELSNYRTDFDRGAGRTRQFAWLVVQFLFFSLPCPLPSRVRVLLLRCFGAAVGHGVVIRSGVKVSFPWRLEVGDHTWIGEDVMILSLAQVTIGSSCCISQRAFLCTGSHRFDRPGFDLVTKPIEICNGSWVAAQAFVAPGVTVGRDSMCMAGSIVLKDVMPGTVVCGNPATVRSRD</sequence>
<dbReference type="RefSeq" id="WP_146390533.1">
    <property type="nucleotide sequence ID" value="NZ_SJPK01000003.1"/>
</dbReference>
<dbReference type="NCBIfam" id="NF007797">
    <property type="entry name" value="PRK10502.1"/>
    <property type="match status" value="1"/>
</dbReference>
<dbReference type="EMBL" id="SJPK01000003">
    <property type="protein sequence ID" value="TWT72931.1"/>
    <property type="molecule type" value="Genomic_DNA"/>
</dbReference>
<dbReference type="OrthoDB" id="9812571at2"/>
<dbReference type="EC" id="2.3.1.18" evidence="3"/>